<proteinExistence type="predicted"/>
<reference evidence="2 4" key="2">
    <citation type="submission" date="2015-12" db="EMBL/GenBank/DDBJ databases">
        <authorList>
            <person name="Lauer A."/>
            <person name="Humrighouse B."/>
            <person name="Loparev V."/>
            <person name="Shewmaker P.L."/>
            <person name="Whitney A.M."/>
            <person name="McLaughlin R.W."/>
        </authorList>
    </citation>
    <scope>NUCLEOTIDE SEQUENCE [LARGE SCALE GENOMIC DNA]</scope>
    <source>
        <strain evidence="2 4">LMG 23085</strain>
    </source>
</reference>
<dbReference type="OrthoDB" id="2185994at2"/>
<evidence type="ECO:0000313" key="4">
    <source>
        <dbReference type="Proteomes" id="UP000065511"/>
    </source>
</evidence>
<evidence type="ECO:0000313" key="3">
    <source>
        <dbReference type="EMBL" id="OJG89968.1"/>
    </source>
</evidence>
<sequence>MKKKLLVMFSLAMGLFILVSFGGQQAEATTAKNTYFEAQTEVTSAKSSNPRLVLKGEVTVTTESETTTKYAKIYTVYNNRKFYDSCAKLISTTPEYDSKGLETGRYFHVYKFCGCKVK</sequence>
<accession>A0A0S3KA71</accession>
<dbReference type="AlphaFoldDB" id="A0A0S3KA71"/>
<reference evidence="3 5" key="1">
    <citation type="submission" date="2014-12" db="EMBL/GenBank/DDBJ databases">
        <title>Draft genome sequences of 29 type strains of Enterococci.</title>
        <authorList>
            <person name="Zhong Z."/>
            <person name="Sun Z."/>
            <person name="Liu W."/>
            <person name="Zhang W."/>
            <person name="Zhang H."/>
        </authorList>
    </citation>
    <scope>NUCLEOTIDE SEQUENCE [LARGE SCALE GENOMIC DNA]</scope>
    <source>
        <strain evidence="3 5">DSM 22801</strain>
    </source>
</reference>
<organism evidence="3 5">
    <name type="scientific">Enterococcus silesiacus</name>
    <dbReference type="NCBI Taxonomy" id="332949"/>
    <lineage>
        <taxon>Bacteria</taxon>
        <taxon>Bacillati</taxon>
        <taxon>Bacillota</taxon>
        <taxon>Bacilli</taxon>
        <taxon>Lactobacillales</taxon>
        <taxon>Enterococcaceae</taxon>
        <taxon>Enterococcus</taxon>
    </lineage>
</organism>
<dbReference type="EMBL" id="JXLC01000021">
    <property type="protein sequence ID" value="OJG89968.1"/>
    <property type="molecule type" value="Genomic_DNA"/>
</dbReference>
<keyword evidence="4" id="KW-1185">Reference proteome</keyword>
<name>A0A0S3KA71_9ENTE</name>
<feature type="signal peptide" evidence="1">
    <location>
        <begin position="1"/>
        <end position="26"/>
    </location>
</feature>
<dbReference type="RefSeq" id="WP_071878548.1">
    <property type="nucleotide sequence ID" value="NZ_JXLC01000021.1"/>
</dbReference>
<gene>
    <name evidence="2" type="ORF">ATZ33_06175</name>
    <name evidence="3" type="ORF">RV15_GL001534</name>
</gene>
<dbReference type="KEGG" id="ess:ATZ33_06175"/>
<keyword evidence="1" id="KW-0732">Signal</keyword>
<dbReference type="EMBL" id="CP013614">
    <property type="protein sequence ID" value="ALS00969.1"/>
    <property type="molecule type" value="Genomic_DNA"/>
</dbReference>
<feature type="chain" id="PRO_5044546789" evidence="1">
    <location>
        <begin position="27"/>
        <end position="118"/>
    </location>
</feature>
<evidence type="ECO:0000313" key="5">
    <source>
        <dbReference type="Proteomes" id="UP000183039"/>
    </source>
</evidence>
<dbReference type="Proteomes" id="UP000183039">
    <property type="component" value="Unassembled WGS sequence"/>
</dbReference>
<evidence type="ECO:0000313" key="2">
    <source>
        <dbReference type="EMBL" id="ALS00969.1"/>
    </source>
</evidence>
<evidence type="ECO:0000256" key="1">
    <source>
        <dbReference type="SAM" id="SignalP"/>
    </source>
</evidence>
<dbReference type="Proteomes" id="UP000065511">
    <property type="component" value="Chromosome"/>
</dbReference>
<protein>
    <submittedName>
        <fullName evidence="3">Uncharacterized protein</fullName>
    </submittedName>
</protein>